<dbReference type="Proteomes" id="UP001430848">
    <property type="component" value="Unassembled WGS sequence"/>
</dbReference>
<sequence length="73" mass="7655">MCRLTLDAPGYTCGHTRMVTDSSACPAPGSRNCIIVNMGVRSLNYPCNSCNQPRSSGSGSKTSGGGKKRSSKR</sequence>
<organism evidence="2 3">
    <name type="scientific">Diaporthe eres</name>
    <name type="common">Phomopsis oblonga</name>
    <dbReference type="NCBI Taxonomy" id="83184"/>
    <lineage>
        <taxon>Eukaryota</taxon>
        <taxon>Fungi</taxon>
        <taxon>Dikarya</taxon>
        <taxon>Ascomycota</taxon>
        <taxon>Pezizomycotina</taxon>
        <taxon>Sordariomycetes</taxon>
        <taxon>Sordariomycetidae</taxon>
        <taxon>Diaporthales</taxon>
        <taxon>Diaporthaceae</taxon>
        <taxon>Diaporthe</taxon>
        <taxon>Diaporthe eres species complex</taxon>
    </lineage>
</organism>
<evidence type="ECO:0000313" key="3">
    <source>
        <dbReference type="Proteomes" id="UP001430848"/>
    </source>
</evidence>
<reference evidence="2 3" key="1">
    <citation type="submission" date="2024-02" db="EMBL/GenBank/DDBJ databases">
        <title>De novo assembly and annotation of 12 fungi associated with fruit tree decline syndrome in Ontario, Canada.</title>
        <authorList>
            <person name="Sulman M."/>
            <person name="Ellouze W."/>
            <person name="Ilyukhin E."/>
        </authorList>
    </citation>
    <scope>NUCLEOTIDE SEQUENCE [LARGE SCALE GENOMIC DNA]</scope>
    <source>
        <strain evidence="2 3">M169</strain>
    </source>
</reference>
<gene>
    <name evidence="2" type="ORF">SLS63_011826</name>
</gene>
<name>A0ABR1NSZ3_DIAER</name>
<feature type="region of interest" description="Disordered" evidence="1">
    <location>
        <begin position="49"/>
        <end position="73"/>
    </location>
</feature>
<dbReference type="EMBL" id="JAKNSF020000119">
    <property type="protein sequence ID" value="KAK7714022.1"/>
    <property type="molecule type" value="Genomic_DNA"/>
</dbReference>
<evidence type="ECO:0000313" key="2">
    <source>
        <dbReference type="EMBL" id="KAK7714022.1"/>
    </source>
</evidence>
<comment type="caution">
    <text evidence="2">The sequence shown here is derived from an EMBL/GenBank/DDBJ whole genome shotgun (WGS) entry which is preliminary data.</text>
</comment>
<keyword evidence="3" id="KW-1185">Reference proteome</keyword>
<accession>A0ABR1NSZ3</accession>
<protein>
    <submittedName>
        <fullName evidence="2">Uncharacterized protein</fullName>
    </submittedName>
</protein>
<proteinExistence type="predicted"/>
<evidence type="ECO:0000256" key="1">
    <source>
        <dbReference type="SAM" id="MobiDB-lite"/>
    </source>
</evidence>